<dbReference type="InterPro" id="IPR001387">
    <property type="entry name" value="Cro/C1-type_HTH"/>
</dbReference>
<evidence type="ECO:0000313" key="1">
    <source>
        <dbReference type="EMBL" id="HIX36610.1"/>
    </source>
</evidence>
<reference evidence="1" key="2">
    <citation type="submission" date="2021-04" db="EMBL/GenBank/DDBJ databases">
        <authorList>
            <person name="Gilroy R."/>
        </authorList>
    </citation>
    <scope>NUCLEOTIDE SEQUENCE</scope>
    <source>
        <strain evidence="1">ChiHjej12B11-1927</strain>
    </source>
</reference>
<dbReference type="Proteomes" id="UP000824230">
    <property type="component" value="Unassembled WGS sequence"/>
</dbReference>
<proteinExistence type="predicted"/>
<dbReference type="AlphaFoldDB" id="A0A9D1VJM1"/>
<protein>
    <submittedName>
        <fullName evidence="1">Uncharacterized protein</fullName>
    </submittedName>
</protein>
<accession>A0A9D1VJM1</accession>
<sequence length="489" mass="56370">MSTFSDLFSLFIKSREINVSALTAYCNLDRSTMYKLINGKRTPTSKELVRQIASFMNLNPVETQELVDAYLLTKVGWEAYYRRKNVLDFILNFDELRLDSAFPASSSQKFRPSAKSMESSSVPLTSQLHLSAALQQMLLESTSLGSDSIRIFAQPEHLQTLNVANFLANYQAHIKIEHILCINNNKSLIRSQRNYNIQCLKRMVPLYGTLHDYQPYFYYDNINSHFNNLNILPCMFIAGTSAILCSSDLKEGILFSNKDIVELLKNRFDEMLKETSPLTQEFSTGLNFHLKNFSSIYTSSQEVYSLSAEACLIPFFTPDLVDKYMRKDFPDRSDMIADLNNYIKAFSSSNLHIYFSKDGILNFLMTGYIREIPDSIYTPPVDMADRLRLLRKLSEHINGKWDIRMMKGPMDKFPLPLHLSITSNYGYMMFSRCNKELVYIMLKEQNILNSFYDFACSLEENEMLCTYEETAAFLRSVVEQNTLRASSLS</sequence>
<name>A0A9D1VJM1_9FIRM</name>
<gene>
    <name evidence="1" type="ORF">H9738_01890</name>
</gene>
<reference evidence="1" key="1">
    <citation type="journal article" date="2021" name="PeerJ">
        <title>Extensive microbial diversity within the chicken gut microbiome revealed by metagenomics and culture.</title>
        <authorList>
            <person name="Gilroy R."/>
            <person name="Ravi A."/>
            <person name="Getino M."/>
            <person name="Pursley I."/>
            <person name="Horton D.L."/>
            <person name="Alikhan N.F."/>
            <person name="Baker D."/>
            <person name="Gharbi K."/>
            <person name="Hall N."/>
            <person name="Watson M."/>
            <person name="Adriaenssens E.M."/>
            <person name="Foster-Nyarko E."/>
            <person name="Jarju S."/>
            <person name="Secka A."/>
            <person name="Antonio M."/>
            <person name="Oren A."/>
            <person name="Chaudhuri R.R."/>
            <person name="La Ragione R."/>
            <person name="Hildebrand F."/>
            <person name="Pallen M.J."/>
        </authorList>
    </citation>
    <scope>NUCLEOTIDE SEQUENCE</scope>
    <source>
        <strain evidence="1">ChiHjej12B11-1927</strain>
    </source>
</reference>
<organism evidence="1 2">
    <name type="scientific">Candidatus Blautia pullistercoris</name>
    <dbReference type="NCBI Taxonomy" id="2838499"/>
    <lineage>
        <taxon>Bacteria</taxon>
        <taxon>Bacillati</taxon>
        <taxon>Bacillota</taxon>
        <taxon>Clostridia</taxon>
        <taxon>Lachnospirales</taxon>
        <taxon>Lachnospiraceae</taxon>
        <taxon>Blautia</taxon>
    </lineage>
</organism>
<dbReference type="EMBL" id="DXFG01000038">
    <property type="protein sequence ID" value="HIX36610.1"/>
    <property type="molecule type" value="Genomic_DNA"/>
</dbReference>
<dbReference type="CDD" id="cd00093">
    <property type="entry name" value="HTH_XRE"/>
    <property type="match status" value="1"/>
</dbReference>
<evidence type="ECO:0000313" key="2">
    <source>
        <dbReference type="Proteomes" id="UP000824230"/>
    </source>
</evidence>
<comment type="caution">
    <text evidence="1">The sequence shown here is derived from an EMBL/GenBank/DDBJ whole genome shotgun (WGS) entry which is preliminary data.</text>
</comment>